<name>A0A9W8EA98_9FUNG</name>
<comment type="caution">
    <text evidence="1">The sequence shown here is derived from an EMBL/GenBank/DDBJ whole genome shotgun (WGS) entry which is preliminary data.</text>
</comment>
<dbReference type="Proteomes" id="UP001151582">
    <property type="component" value="Unassembled WGS sequence"/>
</dbReference>
<protein>
    <submittedName>
        <fullName evidence="1">Uncharacterized protein</fullName>
    </submittedName>
</protein>
<reference evidence="1" key="1">
    <citation type="submission" date="2022-07" db="EMBL/GenBank/DDBJ databases">
        <title>Phylogenomic reconstructions and comparative analyses of Kickxellomycotina fungi.</title>
        <authorList>
            <person name="Reynolds N.K."/>
            <person name="Stajich J.E."/>
            <person name="Barry K."/>
            <person name="Grigoriev I.V."/>
            <person name="Crous P."/>
            <person name="Smith M.E."/>
        </authorList>
    </citation>
    <scope>NUCLEOTIDE SEQUENCE</scope>
    <source>
        <strain evidence="1">RSA 567</strain>
    </source>
</reference>
<proteinExistence type="predicted"/>
<accession>A0A9W8EA98</accession>
<dbReference type="AlphaFoldDB" id="A0A9W8EA98"/>
<sequence length="166" mass="19749">NKPCIYLTDIRPKSSRNRDRHPKYRIPLDPRVFAPPPHLYNRGILDREPPNLPEKLQIYDVVSTSAFKFKRIRHMHQTVRLSQRIRRFIKGQQDMHDLRIMFEGYLVDARVEDKWLKSLGLDYGYEPPLIDALKWVDGQLDKIKSQDHAVKKDYAVGYNQLYAKDF</sequence>
<evidence type="ECO:0000313" key="1">
    <source>
        <dbReference type="EMBL" id="KAJ1969873.1"/>
    </source>
</evidence>
<feature type="non-terminal residue" evidence="1">
    <location>
        <position position="1"/>
    </location>
</feature>
<keyword evidence="2" id="KW-1185">Reference proteome</keyword>
<dbReference type="EMBL" id="JANBQB010001872">
    <property type="protein sequence ID" value="KAJ1969873.1"/>
    <property type="molecule type" value="Genomic_DNA"/>
</dbReference>
<evidence type="ECO:0000313" key="2">
    <source>
        <dbReference type="Proteomes" id="UP001151582"/>
    </source>
</evidence>
<gene>
    <name evidence="1" type="ORF">H4R34_006123</name>
</gene>
<organism evidence="1 2">
    <name type="scientific">Dimargaris verticillata</name>
    <dbReference type="NCBI Taxonomy" id="2761393"/>
    <lineage>
        <taxon>Eukaryota</taxon>
        <taxon>Fungi</taxon>
        <taxon>Fungi incertae sedis</taxon>
        <taxon>Zoopagomycota</taxon>
        <taxon>Kickxellomycotina</taxon>
        <taxon>Dimargaritomycetes</taxon>
        <taxon>Dimargaritales</taxon>
        <taxon>Dimargaritaceae</taxon>
        <taxon>Dimargaris</taxon>
    </lineage>
</organism>